<proteinExistence type="inferred from homology"/>
<dbReference type="Pfam" id="PF04030">
    <property type="entry name" value="ALO"/>
    <property type="match status" value="1"/>
</dbReference>
<dbReference type="EMBL" id="CM022229">
    <property type="protein sequence ID" value="KAF7093972.1"/>
    <property type="molecule type" value="Genomic_DNA"/>
</dbReference>
<dbReference type="PANTHER" id="PTHR13878:SF109">
    <property type="entry name" value="L-GULONOLACTONE OXIDASE"/>
    <property type="match status" value="1"/>
</dbReference>
<evidence type="ECO:0008006" key="8">
    <source>
        <dbReference type="Google" id="ProtNLM"/>
    </source>
</evidence>
<evidence type="ECO:0000256" key="4">
    <source>
        <dbReference type="SAM" id="MobiDB-lite"/>
    </source>
</evidence>
<evidence type="ECO:0000256" key="1">
    <source>
        <dbReference type="ARBA" id="ARBA00005147"/>
    </source>
</evidence>
<feature type="domain" description="L-gulonolactone oxidase 2-like C-terminal" evidence="6">
    <location>
        <begin position="327"/>
        <end position="364"/>
    </location>
</feature>
<evidence type="ECO:0000259" key="5">
    <source>
        <dbReference type="Pfam" id="PF04030"/>
    </source>
</evidence>
<reference evidence="7" key="2">
    <citation type="submission" date="2020-03" db="EMBL/GenBank/DDBJ databases">
        <title>The second near-complete assembly of the hexaploid bread wheat (Triticum aestivum) genome.</title>
        <authorList>
            <person name="Zimin A.V."/>
            <person name="Puiu D."/>
            <person name="Shumante A."/>
            <person name="Alonge M."/>
            <person name="Salzberg S.L."/>
        </authorList>
    </citation>
    <scope>NUCLEOTIDE SEQUENCE</scope>
    <source>
        <tissue evidence="7">Leaf</tissue>
    </source>
</reference>
<dbReference type="GO" id="GO:0003885">
    <property type="term" value="F:D-arabinono-1,4-lactone oxidase activity"/>
    <property type="evidence" value="ECO:0007669"/>
    <property type="project" value="InterPro"/>
</dbReference>
<feature type="non-terminal residue" evidence="7">
    <location>
        <position position="1"/>
    </location>
</feature>
<evidence type="ECO:0000313" key="7">
    <source>
        <dbReference type="EMBL" id="KAF7093972.1"/>
    </source>
</evidence>
<reference evidence="7" key="1">
    <citation type="journal article" date="2017" name="Gigascience">
        <title>The first near-complete assembly of the hexaploid bread wheat genome, Triticum aestivum.</title>
        <authorList>
            <person name="Zimin A.V."/>
            <person name="Puiu D."/>
            <person name="Hall R."/>
            <person name="Kingan S."/>
            <person name="Clavijo B.J."/>
            <person name="Salzberg S.L."/>
        </authorList>
    </citation>
    <scope>NUCLEOTIDE SEQUENCE</scope>
    <source>
        <tissue evidence="7">Leaf</tissue>
    </source>
</reference>
<dbReference type="OrthoDB" id="682574at2759"/>
<evidence type="ECO:0000259" key="6">
    <source>
        <dbReference type="Pfam" id="PF22906"/>
    </source>
</evidence>
<sequence length="364" mass="39792">GLPRGSRRRLSGHAGVAAAVQAVGGVREARRLRPGGPSGSMGPPPRVRRHDVAAGAAQGHLPPGRPRRRVVAGQRPQRHTPCPVRPHAHARRCKAAEERLQENGTTAADLCAAARPLADTVERQAYGYTNDGVSFTGYPVVGYQHRIQASGTCMDSPEDGLLSGCPWDRRIRGSFYYNSGFSVALSKAPAFVSDMQRLRDLNPDIFCAGVDTRVGVLVRYVKASSAYLGKPEDCVDFDIIYYRSRTYGMPRAHADVVDEIEQMALRKYGGLPHWGKNRNLAFSGVITKYPGAGKFLRVKDRYDPDVLFSSEWSDQVLGINGSPDIVKESCAVEGLCICSEDSHCAPERGYFCRPGKVYDEARVC</sequence>
<dbReference type="Proteomes" id="UP000815260">
    <property type="component" value="Chromosome 7A"/>
</dbReference>
<dbReference type="Gene3D" id="3.30.70.2520">
    <property type="match status" value="1"/>
</dbReference>
<dbReference type="InterPro" id="IPR050432">
    <property type="entry name" value="FAD-linked_Oxidoreductases_BP"/>
</dbReference>
<comment type="pathway">
    <text evidence="1">Cofactor biosynthesis; L-ascorbate biosynthesis.</text>
</comment>
<dbReference type="InterPro" id="IPR007173">
    <property type="entry name" value="ALO_C"/>
</dbReference>
<dbReference type="Pfam" id="PF22906">
    <property type="entry name" value="GULLO2-like_3rd"/>
    <property type="match status" value="1"/>
</dbReference>
<dbReference type="GO" id="GO:0016020">
    <property type="term" value="C:membrane"/>
    <property type="evidence" value="ECO:0007669"/>
    <property type="project" value="InterPro"/>
</dbReference>
<dbReference type="AlphaFoldDB" id="A0A9R1MYJ8"/>
<evidence type="ECO:0000256" key="3">
    <source>
        <dbReference type="ARBA" id="ARBA00023002"/>
    </source>
</evidence>
<comment type="caution">
    <text evidence="7">The sequence shown here is derived from an EMBL/GenBank/DDBJ whole genome shotgun (WGS) entry which is preliminary data.</text>
</comment>
<feature type="region of interest" description="Disordered" evidence="4">
    <location>
        <begin position="27"/>
        <end position="46"/>
    </location>
</feature>
<accession>A0A9R1MYJ8</accession>
<gene>
    <name evidence="7" type="ORF">CFC21_096337</name>
</gene>
<protein>
    <recommendedName>
        <fullName evidence="8">L-gulonolactone oxidase</fullName>
    </recommendedName>
</protein>
<organism evidence="7">
    <name type="scientific">Triticum aestivum</name>
    <name type="common">Wheat</name>
    <dbReference type="NCBI Taxonomy" id="4565"/>
    <lineage>
        <taxon>Eukaryota</taxon>
        <taxon>Viridiplantae</taxon>
        <taxon>Streptophyta</taxon>
        <taxon>Embryophyta</taxon>
        <taxon>Tracheophyta</taxon>
        <taxon>Spermatophyta</taxon>
        <taxon>Magnoliopsida</taxon>
        <taxon>Liliopsida</taxon>
        <taxon>Poales</taxon>
        <taxon>Poaceae</taxon>
        <taxon>BOP clade</taxon>
        <taxon>Pooideae</taxon>
        <taxon>Triticodae</taxon>
        <taxon>Triticeae</taxon>
        <taxon>Triticinae</taxon>
        <taxon>Triticum</taxon>
    </lineage>
</organism>
<comment type="similarity">
    <text evidence="2">Belongs to the oxygen-dependent FAD-linked oxidoreductase family.</text>
</comment>
<feature type="domain" description="D-arabinono-1,4-lactone oxidase C-terminal" evidence="5">
    <location>
        <begin position="179"/>
        <end position="315"/>
    </location>
</feature>
<dbReference type="PANTHER" id="PTHR13878">
    <property type="entry name" value="GULONOLACTONE OXIDASE"/>
    <property type="match status" value="1"/>
</dbReference>
<feature type="non-terminal residue" evidence="7">
    <location>
        <position position="364"/>
    </location>
</feature>
<evidence type="ECO:0000256" key="2">
    <source>
        <dbReference type="ARBA" id="ARBA00005466"/>
    </source>
</evidence>
<name>A0A9R1MYJ8_WHEAT</name>
<dbReference type="InterPro" id="IPR055154">
    <property type="entry name" value="GULLO2-like_C"/>
</dbReference>
<keyword evidence="3" id="KW-0560">Oxidoreductase</keyword>